<evidence type="ECO:0000256" key="5">
    <source>
        <dbReference type="ARBA" id="ARBA00022833"/>
    </source>
</evidence>
<evidence type="ECO:0000256" key="7">
    <source>
        <dbReference type="SAM" id="Phobius"/>
    </source>
</evidence>
<keyword evidence="7" id="KW-0472">Membrane</keyword>
<dbReference type="CDD" id="cd12797">
    <property type="entry name" value="M23_peptidase"/>
    <property type="match status" value="1"/>
</dbReference>
<comment type="caution">
    <text evidence="9">The sequence shown here is derived from an EMBL/GenBank/DDBJ whole genome shotgun (WGS) entry which is preliminary data.</text>
</comment>
<evidence type="ECO:0000256" key="1">
    <source>
        <dbReference type="ARBA" id="ARBA00001947"/>
    </source>
</evidence>
<dbReference type="EMBL" id="QYRN01000001">
    <property type="protein sequence ID" value="RIY03733.1"/>
    <property type="molecule type" value="Genomic_DNA"/>
</dbReference>
<feature type="transmembrane region" description="Helical" evidence="7">
    <location>
        <begin position="47"/>
        <end position="71"/>
    </location>
</feature>
<dbReference type="PANTHER" id="PTHR21666">
    <property type="entry name" value="PEPTIDASE-RELATED"/>
    <property type="match status" value="1"/>
</dbReference>
<evidence type="ECO:0000313" key="9">
    <source>
        <dbReference type="EMBL" id="RIY03733.1"/>
    </source>
</evidence>
<protein>
    <submittedName>
        <fullName evidence="9">M23 family metallopeptidase</fullName>
    </submittedName>
</protein>
<keyword evidence="5" id="KW-0862">Zinc</keyword>
<keyword evidence="4" id="KW-0378">Hydrolase</keyword>
<dbReference type="Gene3D" id="2.70.70.10">
    <property type="entry name" value="Glucose Permease (Domain IIA)"/>
    <property type="match status" value="1"/>
</dbReference>
<evidence type="ECO:0000256" key="2">
    <source>
        <dbReference type="ARBA" id="ARBA00022670"/>
    </source>
</evidence>
<sequence>MLPTVRRGWSGCMSLQPRGSVFGNRVRSHTIVIARGERVRHWTVPSWLLGTAAVAAVLGVVGGIGAVGLSLSGDSVVRMMVEREVATTTVYEKRISGLRQEVDKLTTRQHIDRDQIAKQLDVLLSQQAQLVGRFEKLEPLLDKAAAEGLIDAATTASTEPAAGGWGMLGRIGKALAPSRDARADAVEHIRDVVLPSIRQSVGMVEGQQAAGVAKLSQDAAEKVDRMSDLLRPLGADMGEGGIFVPPPADASFDTQLHLLEGMLSRMDDLRGTAERLPLADPKPPGTVRSSTFGLRTDPFLGRAAMHTGIDFAGAPGTPVRATGEGRVISAGDQGGYGLAVEVDHGNGVTTRFAHMSRIDVRVGQSVAPGTRLGLIGTTGRSTGPHLHYEVRVNGEAVNPQRYIDAGRRWAEL</sequence>
<evidence type="ECO:0000313" key="10">
    <source>
        <dbReference type="Proteomes" id="UP000265750"/>
    </source>
</evidence>
<feature type="domain" description="M23ase beta-sheet core" evidence="8">
    <location>
        <begin position="305"/>
        <end position="399"/>
    </location>
</feature>
<keyword evidence="3" id="KW-0479">Metal-binding</keyword>
<dbReference type="InterPro" id="IPR011055">
    <property type="entry name" value="Dup_hybrid_motif"/>
</dbReference>
<dbReference type="SUPFAM" id="SSF51261">
    <property type="entry name" value="Duplicated hybrid motif"/>
    <property type="match status" value="1"/>
</dbReference>
<dbReference type="GO" id="GO:0006508">
    <property type="term" value="P:proteolysis"/>
    <property type="evidence" value="ECO:0007669"/>
    <property type="project" value="UniProtKB-KW"/>
</dbReference>
<proteinExistence type="predicted"/>
<comment type="cofactor">
    <cofactor evidence="1">
        <name>Zn(2+)</name>
        <dbReference type="ChEBI" id="CHEBI:29105"/>
    </cofactor>
</comment>
<accession>A0A3A1WRN5</accession>
<evidence type="ECO:0000256" key="4">
    <source>
        <dbReference type="ARBA" id="ARBA00022801"/>
    </source>
</evidence>
<evidence type="ECO:0000256" key="6">
    <source>
        <dbReference type="ARBA" id="ARBA00023049"/>
    </source>
</evidence>
<gene>
    <name evidence="9" type="ORF">D3218_03060</name>
</gene>
<keyword evidence="7" id="KW-0812">Transmembrane</keyword>
<dbReference type="AlphaFoldDB" id="A0A3A1WRN5"/>
<dbReference type="GO" id="GO:0046872">
    <property type="term" value="F:metal ion binding"/>
    <property type="evidence" value="ECO:0007669"/>
    <property type="project" value="UniProtKB-KW"/>
</dbReference>
<reference evidence="10" key="1">
    <citation type="submission" date="2018-09" db="EMBL/GenBank/DDBJ databases">
        <authorList>
            <person name="Tuo L."/>
        </authorList>
    </citation>
    <scope>NUCLEOTIDE SEQUENCE [LARGE SCALE GENOMIC DNA]</scope>
    <source>
        <strain evidence="10">M2BS4Y-1</strain>
    </source>
</reference>
<evidence type="ECO:0000256" key="3">
    <source>
        <dbReference type="ARBA" id="ARBA00022723"/>
    </source>
</evidence>
<keyword evidence="7" id="KW-1133">Transmembrane helix</keyword>
<dbReference type="InterPro" id="IPR050570">
    <property type="entry name" value="Cell_wall_metabolism_enzyme"/>
</dbReference>
<organism evidence="9 10">
    <name type="scientific">Aureimonas flava</name>
    <dbReference type="NCBI Taxonomy" id="2320271"/>
    <lineage>
        <taxon>Bacteria</taxon>
        <taxon>Pseudomonadati</taxon>
        <taxon>Pseudomonadota</taxon>
        <taxon>Alphaproteobacteria</taxon>
        <taxon>Hyphomicrobiales</taxon>
        <taxon>Aurantimonadaceae</taxon>
        <taxon>Aureimonas</taxon>
    </lineage>
</organism>
<keyword evidence="2" id="KW-0645">Protease</keyword>
<name>A0A3A1WRN5_9HYPH</name>
<dbReference type="Pfam" id="PF01551">
    <property type="entry name" value="Peptidase_M23"/>
    <property type="match status" value="1"/>
</dbReference>
<keyword evidence="10" id="KW-1185">Reference proteome</keyword>
<dbReference type="PANTHER" id="PTHR21666:SF288">
    <property type="entry name" value="CELL DIVISION PROTEIN YTFB"/>
    <property type="match status" value="1"/>
</dbReference>
<dbReference type="GO" id="GO:0004222">
    <property type="term" value="F:metalloendopeptidase activity"/>
    <property type="evidence" value="ECO:0007669"/>
    <property type="project" value="TreeGrafter"/>
</dbReference>
<dbReference type="InterPro" id="IPR016047">
    <property type="entry name" value="M23ase_b-sheet_dom"/>
</dbReference>
<evidence type="ECO:0000259" key="8">
    <source>
        <dbReference type="Pfam" id="PF01551"/>
    </source>
</evidence>
<dbReference type="OrthoDB" id="9805070at2"/>
<dbReference type="Proteomes" id="UP000265750">
    <property type="component" value="Unassembled WGS sequence"/>
</dbReference>
<keyword evidence="6" id="KW-0482">Metalloprotease</keyword>